<comment type="similarity">
    <text evidence="9">Belongs to the MurJ/MviN family.</text>
</comment>
<keyword evidence="4" id="KW-0133">Cell shape</keyword>
<evidence type="ECO:0000256" key="3">
    <source>
        <dbReference type="ARBA" id="ARBA00022692"/>
    </source>
</evidence>
<evidence type="ECO:0000256" key="2">
    <source>
        <dbReference type="ARBA" id="ARBA00022475"/>
    </source>
</evidence>
<dbReference type="EMBL" id="LANO01000019">
    <property type="protein sequence ID" value="KJV52666.1"/>
    <property type="molecule type" value="Genomic_DNA"/>
</dbReference>
<dbReference type="InterPro" id="IPR051050">
    <property type="entry name" value="Lipid_II_flippase_MurJ/MviN"/>
</dbReference>
<comment type="function">
    <text evidence="8">Involved in peptidoglycan biosynthesis. Transports lipid-linked peptidoglycan precursors from the inner to the outer leaflet of the cytoplasmic membrane.</text>
</comment>
<evidence type="ECO:0000256" key="5">
    <source>
        <dbReference type="ARBA" id="ARBA00022984"/>
    </source>
</evidence>
<keyword evidence="2" id="KW-1003">Cell membrane</keyword>
<dbReference type="GO" id="GO:0015648">
    <property type="term" value="F:lipid-linked peptidoglycan transporter activity"/>
    <property type="evidence" value="ECO:0007669"/>
    <property type="project" value="TreeGrafter"/>
</dbReference>
<evidence type="ECO:0000313" key="11">
    <source>
        <dbReference type="Proteomes" id="UP000033769"/>
    </source>
</evidence>
<evidence type="ECO:0000256" key="8">
    <source>
        <dbReference type="ARBA" id="ARBA00060041"/>
    </source>
</evidence>
<keyword evidence="6" id="KW-1133">Transmembrane helix</keyword>
<comment type="caution">
    <text evidence="10">The sequence shown here is derived from an EMBL/GenBank/DDBJ whole genome shotgun (WGS) entry which is preliminary data.</text>
</comment>
<dbReference type="GO" id="GO:0005886">
    <property type="term" value="C:plasma membrane"/>
    <property type="evidence" value="ECO:0007669"/>
    <property type="project" value="UniProtKB-SubCell"/>
</dbReference>
<proteinExistence type="inferred from homology"/>
<evidence type="ECO:0000256" key="9">
    <source>
        <dbReference type="ARBA" id="ARBA00061532"/>
    </source>
</evidence>
<reference evidence="10 11" key="1">
    <citation type="submission" date="2015-02" db="EMBL/GenBank/DDBJ databases">
        <title>Genome Sequencing of Rickettsiales.</title>
        <authorList>
            <person name="Daugherty S.C."/>
            <person name="Su Q."/>
            <person name="Abolude K."/>
            <person name="Beier-Sexton M."/>
            <person name="Carlyon J.A."/>
            <person name="Carter R."/>
            <person name="Day N.P."/>
            <person name="Dumler S.J."/>
            <person name="Dyachenko V."/>
            <person name="Godinez A."/>
            <person name="Kurtti T.J."/>
            <person name="Lichay M."/>
            <person name="Mullins K.E."/>
            <person name="Ott S."/>
            <person name="Pappas-Brown V."/>
            <person name="Paris D.H."/>
            <person name="Patel P."/>
            <person name="Richards A.L."/>
            <person name="Sadzewicz L."/>
            <person name="Sears K."/>
            <person name="Seidman D."/>
            <person name="Sengamalay N."/>
            <person name="Stenos J."/>
            <person name="Tallon L.J."/>
            <person name="Vincent G."/>
            <person name="Fraser C.M."/>
            <person name="Munderloh U."/>
            <person name="Dunning-Hotopp J.C."/>
        </authorList>
    </citation>
    <scope>NUCLEOTIDE SEQUENCE [LARGE SCALE GENOMIC DNA]</scope>
    <source>
        <strain evidence="10 11">Gilliam</strain>
    </source>
</reference>
<gene>
    <name evidence="10" type="ORF">OTSGILL_1329</name>
</gene>
<organism evidence="10 11">
    <name type="scientific">Orientia tsutsugamushi str. Gilliam</name>
    <dbReference type="NCBI Taxonomy" id="1359184"/>
    <lineage>
        <taxon>Bacteria</taxon>
        <taxon>Pseudomonadati</taxon>
        <taxon>Pseudomonadota</taxon>
        <taxon>Alphaproteobacteria</taxon>
        <taxon>Rickettsiales</taxon>
        <taxon>Rickettsiaceae</taxon>
        <taxon>Rickettsieae</taxon>
        <taxon>Orientia</taxon>
    </lineage>
</organism>
<dbReference type="GO" id="GO:0009252">
    <property type="term" value="P:peptidoglycan biosynthetic process"/>
    <property type="evidence" value="ECO:0007669"/>
    <property type="project" value="UniProtKB-KW"/>
</dbReference>
<accession>A0A0F3MAK7</accession>
<evidence type="ECO:0000256" key="1">
    <source>
        <dbReference type="ARBA" id="ARBA00004651"/>
    </source>
</evidence>
<dbReference type="Proteomes" id="UP000033769">
    <property type="component" value="Unassembled WGS sequence"/>
</dbReference>
<evidence type="ECO:0000256" key="7">
    <source>
        <dbReference type="ARBA" id="ARBA00023136"/>
    </source>
</evidence>
<sequence>MLSSGASQISNLISQIISSFFSGGISILSYADRIYQLPLAIIGISLNTVLLPELSKLYKQG</sequence>
<keyword evidence="3" id="KW-0812">Transmembrane</keyword>
<protein>
    <submittedName>
        <fullName evidence="10">MviN-like family protein</fullName>
    </submittedName>
</protein>
<evidence type="ECO:0000256" key="6">
    <source>
        <dbReference type="ARBA" id="ARBA00022989"/>
    </source>
</evidence>
<dbReference type="AlphaFoldDB" id="A0A0F3MAK7"/>
<dbReference type="PANTHER" id="PTHR47019:SF1">
    <property type="entry name" value="LIPID II FLIPPASE MURJ"/>
    <property type="match status" value="1"/>
</dbReference>
<evidence type="ECO:0000313" key="10">
    <source>
        <dbReference type="EMBL" id="KJV52666.1"/>
    </source>
</evidence>
<comment type="subcellular location">
    <subcellularLocation>
        <location evidence="1">Cell membrane</location>
        <topology evidence="1">Multi-pass membrane protein</topology>
    </subcellularLocation>
</comment>
<dbReference type="PANTHER" id="PTHR47019">
    <property type="entry name" value="LIPID II FLIPPASE MURJ"/>
    <property type="match status" value="1"/>
</dbReference>
<dbReference type="InterPro" id="IPR004268">
    <property type="entry name" value="MurJ"/>
</dbReference>
<dbReference type="Pfam" id="PF03023">
    <property type="entry name" value="MurJ"/>
    <property type="match status" value="1"/>
</dbReference>
<dbReference type="GO" id="GO:0034204">
    <property type="term" value="P:lipid translocation"/>
    <property type="evidence" value="ECO:0007669"/>
    <property type="project" value="TreeGrafter"/>
</dbReference>
<keyword evidence="7" id="KW-0472">Membrane</keyword>
<dbReference type="GO" id="GO:0008360">
    <property type="term" value="P:regulation of cell shape"/>
    <property type="evidence" value="ECO:0007669"/>
    <property type="project" value="UniProtKB-KW"/>
</dbReference>
<name>A0A0F3MAK7_ORITS</name>
<dbReference type="PATRIC" id="fig|1359184.3.peg.621"/>
<keyword evidence="5" id="KW-0573">Peptidoglycan synthesis</keyword>
<evidence type="ECO:0000256" key="4">
    <source>
        <dbReference type="ARBA" id="ARBA00022960"/>
    </source>
</evidence>